<dbReference type="InterPro" id="IPR032675">
    <property type="entry name" value="LRR_dom_sf"/>
</dbReference>
<dbReference type="EMBL" id="CP136894">
    <property type="protein sequence ID" value="WOL07348.1"/>
    <property type="molecule type" value="Genomic_DNA"/>
</dbReference>
<evidence type="ECO:0000313" key="3">
    <source>
        <dbReference type="Proteomes" id="UP001327560"/>
    </source>
</evidence>
<dbReference type="GO" id="GO:0031146">
    <property type="term" value="P:SCF-dependent proteasomal ubiquitin-dependent protein catabolic process"/>
    <property type="evidence" value="ECO:0007669"/>
    <property type="project" value="TreeGrafter"/>
</dbReference>
<dbReference type="InterPro" id="IPR057207">
    <property type="entry name" value="FBXL15_LRR"/>
</dbReference>
<dbReference type="PANTHER" id="PTHR13318">
    <property type="entry name" value="PARTNER OF PAIRED, ISOFORM B-RELATED"/>
    <property type="match status" value="1"/>
</dbReference>
<dbReference type="GO" id="GO:0019005">
    <property type="term" value="C:SCF ubiquitin ligase complex"/>
    <property type="evidence" value="ECO:0007669"/>
    <property type="project" value="TreeGrafter"/>
</dbReference>
<gene>
    <name evidence="2" type="ORF">Cni_G16088</name>
</gene>
<dbReference type="InterPro" id="IPR006553">
    <property type="entry name" value="Leu-rich_rpt_Cys-con_subtyp"/>
</dbReference>
<evidence type="ECO:0000313" key="2">
    <source>
        <dbReference type="EMBL" id="WOL07348.1"/>
    </source>
</evidence>
<sequence length="206" mass="22498">MAFSSKLQASTTSSSADALRSLGVLDRQPPLRVLDQLHDQGISLDLRDCRNLGDEAVKALCYLPKLQVLLLDGTDTSNLGLSYLGHGNCPLVSLSLRGCKRITANDISSLFGGSVNLSLQVLDLSRLPNLTDDGILLLAKSRTPIIELRIRECPDIGDTSVMALASMQIEGRSPGSSLYVLDMYECGGITPLSFRWFKKPYFPRLR</sequence>
<dbReference type="PANTHER" id="PTHR13318:SF86">
    <property type="entry name" value="F-BOX_LRR-REPEAT PROTEIN 10"/>
    <property type="match status" value="1"/>
</dbReference>
<dbReference type="Pfam" id="PF25372">
    <property type="entry name" value="DUF7885"/>
    <property type="match status" value="1"/>
</dbReference>
<dbReference type="SMART" id="SM00367">
    <property type="entry name" value="LRR_CC"/>
    <property type="match status" value="4"/>
</dbReference>
<evidence type="ECO:0000259" key="1">
    <source>
        <dbReference type="Pfam" id="PF25372"/>
    </source>
</evidence>
<organism evidence="2 3">
    <name type="scientific">Canna indica</name>
    <name type="common">Indian-shot</name>
    <dbReference type="NCBI Taxonomy" id="4628"/>
    <lineage>
        <taxon>Eukaryota</taxon>
        <taxon>Viridiplantae</taxon>
        <taxon>Streptophyta</taxon>
        <taxon>Embryophyta</taxon>
        <taxon>Tracheophyta</taxon>
        <taxon>Spermatophyta</taxon>
        <taxon>Magnoliopsida</taxon>
        <taxon>Liliopsida</taxon>
        <taxon>Zingiberales</taxon>
        <taxon>Cannaceae</taxon>
        <taxon>Canna</taxon>
    </lineage>
</organism>
<proteinExistence type="predicted"/>
<name>A0AAQ3QFK7_9LILI</name>
<accession>A0AAQ3QFK7</accession>
<dbReference type="SUPFAM" id="SSF52047">
    <property type="entry name" value="RNI-like"/>
    <property type="match status" value="1"/>
</dbReference>
<keyword evidence="3" id="KW-1185">Reference proteome</keyword>
<dbReference type="Proteomes" id="UP001327560">
    <property type="component" value="Chromosome 5"/>
</dbReference>
<dbReference type="AlphaFoldDB" id="A0AAQ3QFK7"/>
<feature type="domain" description="F-box/LRR-repeat protein 15-like leucin rich repeat" evidence="1">
    <location>
        <begin position="44"/>
        <end position="206"/>
    </location>
</feature>
<protein>
    <recommendedName>
        <fullName evidence="1">F-box/LRR-repeat protein 15-like leucin rich repeat domain-containing protein</fullName>
    </recommendedName>
</protein>
<reference evidence="2 3" key="1">
    <citation type="submission" date="2023-10" db="EMBL/GenBank/DDBJ databases">
        <title>Chromosome-scale genome assembly provides insights into flower coloration mechanisms of Canna indica.</title>
        <authorList>
            <person name="Li C."/>
        </authorList>
    </citation>
    <scope>NUCLEOTIDE SEQUENCE [LARGE SCALE GENOMIC DNA]</scope>
    <source>
        <tissue evidence="2">Flower</tissue>
    </source>
</reference>
<dbReference type="Gene3D" id="3.80.10.10">
    <property type="entry name" value="Ribonuclease Inhibitor"/>
    <property type="match status" value="2"/>
</dbReference>